<dbReference type="EMBL" id="JBHSKG010000005">
    <property type="protein sequence ID" value="MFC5139068.1"/>
    <property type="molecule type" value="Genomic_DNA"/>
</dbReference>
<keyword evidence="3" id="KW-1185">Reference proteome</keyword>
<accession>A0ABV9ZBT5</accession>
<organism evidence="2 3">
    <name type="scientific">Actinomycetospora rhizophila</name>
    <dbReference type="NCBI Taxonomy" id="1416876"/>
    <lineage>
        <taxon>Bacteria</taxon>
        <taxon>Bacillati</taxon>
        <taxon>Actinomycetota</taxon>
        <taxon>Actinomycetes</taxon>
        <taxon>Pseudonocardiales</taxon>
        <taxon>Pseudonocardiaceae</taxon>
        <taxon>Actinomycetospora</taxon>
    </lineage>
</organism>
<dbReference type="Proteomes" id="UP001596175">
    <property type="component" value="Unassembled WGS sequence"/>
</dbReference>
<evidence type="ECO:0008006" key="4">
    <source>
        <dbReference type="Google" id="ProtNLM"/>
    </source>
</evidence>
<feature type="chain" id="PRO_5045417384" description="DUF3224 domain-containing protein" evidence="1">
    <location>
        <begin position="34"/>
        <end position="166"/>
    </location>
</feature>
<evidence type="ECO:0000256" key="1">
    <source>
        <dbReference type="SAM" id="SignalP"/>
    </source>
</evidence>
<reference evidence="3" key="1">
    <citation type="journal article" date="2019" name="Int. J. Syst. Evol. Microbiol.">
        <title>The Global Catalogue of Microorganisms (GCM) 10K type strain sequencing project: providing services to taxonomists for standard genome sequencing and annotation.</title>
        <authorList>
            <consortium name="The Broad Institute Genomics Platform"/>
            <consortium name="The Broad Institute Genome Sequencing Center for Infectious Disease"/>
            <person name="Wu L."/>
            <person name="Ma J."/>
        </authorList>
    </citation>
    <scope>NUCLEOTIDE SEQUENCE [LARGE SCALE GENOMIC DNA]</scope>
    <source>
        <strain evidence="3">XZYJ18</strain>
    </source>
</reference>
<feature type="signal peptide" evidence="1">
    <location>
        <begin position="1"/>
        <end position="33"/>
    </location>
</feature>
<protein>
    <recommendedName>
        <fullName evidence="4">DUF3224 domain-containing protein</fullName>
    </recommendedName>
</protein>
<evidence type="ECO:0000313" key="2">
    <source>
        <dbReference type="EMBL" id="MFC5139068.1"/>
    </source>
</evidence>
<proteinExistence type="predicted"/>
<keyword evidence="1" id="KW-0732">Signal</keyword>
<comment type="caution">
    <text evidence="2">The sequence shown here is derived from an EMBL/GenBank/DDBJ whole genome shotgun (WGS) entry which is preliminary data.</text>
</comment>
<evidence type="ECO:0000313" key="3">
    <source>
        <dbReference type="Proteomes" id="UP001596175"/>
    </source>
</evidence>
<dbReference type="RefSeq" id="WP_378021258.1">
    <property type="nucleotide sequence ID" value="NZ_JBHSKG010000005.1"/>
</dbReference>
<gene>
    <name evidence="2" type="ORF">ACFPK1_12570</name>
</gene>
<name>A0ABV9ZBT5_9PSEU</name>
<sequence length="166" mass="17074">MFTTVRSLARRAAVVLGLAAAGVGLALSGTASAQSDVHAYAPTAVNGFTMVTGHQWAIENESRLSRSGFLFSSDGSFAMIQPDGYPRLVGTWTPQGTFQGTYSSSVGSTGTTSASVQGTVRFRNDGTAAVGLTYTSGSAMAARVNDTSFGSNVGKAYRATLELGQV</sequence>